<keyword evidence="2" id="KW-1185">Reference proteome</keyword>
<accession>A0ABS5F9Z9</accession>
<sequence length="51" mass="5135">ASRCGSAAAARPLAWQAGLEPATGVQVASCPVGTVETLARGHTNVTRCMPL</sequence>
<protein>
    <submittedName>
        <fullName evidence="1">Uncharacterized protein</fullName>
    </submittedName>
</protein>
<comment type="caution">
    <text evidence="1">The sequence shown here is derived from an EMBL/GenBank/DDBJ whole genome shotgun (WGS) entry which is preliminary data.</text>
</comment>
<dbReference type="Proteomes" id="UP001196870">
    <property type="component" value="Unassembled WGS sequence"/>
</dbReference>
<dbReference type="EMBL" id="JAAGBB010000074">
    <property type="protein sequence ID" value="MBR0668910.1"/>
    <property type="molecule type" value="Genomic_DNA"/>
</dbReference>
<feature type="non-terminal residue" evidence="1">
    <location>
        <position position="1"/>
    </location>
</feature>
<organism evidence="1 2">
    <name type="scientific">Plastoroseomonas hellenica</name>
    <dbReference type="NCBI Taxonomy" id="2687306"/>
    <lineage>
        <taxon>Bacteria</taxon>
        <taxon>Pseudomonadati</taxon>
        <taxon>Pseudomonadota</taxon>
        <taxon>Alphaproteobacteria</taxon>
        <taxon>Acetobacterales</taxon>
        <taxon>Acetobacteraceae</taxon>
        <taxon>Plastoroseomonas</taxon>
    </lineage>
</organism>
<proteinExistence type="predicted"/>
<gene>
    <name evidence="1" type="ORF">GXW71_31460</name>
</gene>
<evidence type="ECO:0000313" key="2">
    <source>
        <dbReference type="Proteomes" id="UP001196870"/>
    </source>
</evidence>
<name>A0ABS5F9Z9_9PROT</name>
<reference evidence="2" key="1">
    <citation type="journal article" date="2021" name="Syst. Appl. Microbiol.">
        <title>Roseomonas hellenica sp. nov., isolated from roots of wild-growing Alkanna tinctoria.</title>
        <authorList>
            <person name="Rat A."/>
            <person name="Naranjo H.D."/>
            <person name="Lebbe L."/>
            <person name="Cnockaert M."/>
            <person name="Krigas N."/>
            <person name="Grigoriadou K."/>
            <person name="Maloupa E."/>
            <person name="Willems A."/>
        </authorList>
    </citation>
    <scope>NUCLEOTIDE SEQUENCE [LARGE SCALE GENOMIC DNA]</scope>
    <source>
        <strain evidence="2">LMG 31523</strain>
    </source>
</reference>
<evidence type="ECO:0000313" key="1">
    <source>
        <dbReference type="EMBL" id="MBR0668910.1"/>
    </source>
</evidence>